<evidence type="ECO:0000313" key="2">
    <source>
        <dbReference type="EMBL" id="KWZ85764.1"/>
    </source>
</evidence>
<dbReference type="AlphaFoldDB" id="A0A0C5C9E0"/>
<protein>
    <submittedName>
        <fullName evidence="2">Uncharacterized protein</fullName>
    </submittedName>
</protein>
<evidence type="ECO:0000313" key="3">
    <source>
        <dbReference type="Proteomes" id="UP000032024"/>
    </source>
</evidence>
<dbReference type="Pfam" id="PF10955">
    <property type="entry name" value="Fin"/>
    <property type="match status" value="1"/>
</dbReference>
<dbReference type="Proteomes" id="UP000070376">
    <property type="component" value="Unassembled WGS sequence"/>
</dbReference>
<dbReference type="GeneID" id="93257993"/>
<reference evidence="3" key="2">
    <citation type="submission" date="2015-01" db="EMBL/GenBank/DDBJ databases">
        <title>Comparative genome analysis of Bacillus coagulans HM-08, Clostridium butyricum HM-68, Bacillus subtilis HM-66 and Bacillus paralicheniformis BL-09.</title>
        <authorList>
            <person name="Zhang H."/>
        </authorList>
    </citation>
    <scope>NUCLEOTIDE SEQUENCE [LARGE SCALE GENOMIC DNA]</scope>
    <source>
        <strain evidence="3">HM-08</strain>
    </source>
</reference>
<accession>A0A0C5C9E0</accession>
<dbReference type="PATRIC" id="fig|1398.18.peg.4158"/>
<dbReference type="EMBL" id="CP010525">
    <property type="protein sequence ID" value="AJO24983.1"/>
    <property type="molecule type" value="Genomic_DNA"/>
</dbReference>
<organism evidence="2 4">
    <name type="scientific">Heyndrickxia coagulans</name>
    <name type="common">Weizmannia coagulans</name>
    <dbReference type="NCBI Taxonomy" id="1398"/>
    <lineage>
        <taxon>Bacteria</taxon>
        <taxon>Bacillati</taxon>
        <taxon>Bacillota</taxon>
        <taxon>Bacilli</taxon>
        <taxon>Bacillales</taxon>
        <taxon>Bacillaceae</taxon>
        <taxon>Heyndrickxia</taxon>
    </lineage>
</organism>
<dbReference type="Proteomes" id="UP000032024">
    <property type="component" value="Chromosome"/>
</dbReference>
<reference evidence="4" key="4">
    <citation type="submission" date="2016-01" db="EMBL/GenBank/DDBJ databases">
        <authorList>
            <person name="Mitreva M."/>
            <person name="Pepin K.H."/>
            <person name="Mihindukulasuriya K.A."/>
            <person name="Fulton R."/>
            <person name="Fronick C."/>
            <person name="O'Laughlin M."/>
            <person name="Miner T."/>
            <person name="Herter B."/>
            <person name="Rosa B.A."/>
            <person name="Cordes M."/>
            <person name="Tomlinson C."/>
            <person name="Wollam A."/>
            <person name="Palsikar V.B."/>
            <person name="Mardis E.R."/>
            <person name="Wilson R.K."/>
        </authorList>
    </citation>
    <scope>NUCLEOTIDE SEQUENCE [LARGE SCALE GENOMIC DNA]</scope>
    <source>
        <strain evidence="4">GED7749B</strain>
    </source>
</reference>
<evidence type="ECO:0000313" key="1">
    <source>
        <dbReference type="EMBL" id="AJO24983.1"/>
    </source>
</evidence>
<dbReference type="RefSeq" id="WP_014096567.1">
    <property type="nucleotide sequence ID" value="NZ_CP010525.1"/>
</dbReference>
<name>A0A0C5C9E0_HEYCO</name>
<sequence length="74" mass="8680">MAVHYYCRHCGTKIGTITDIEADRMGLFFLTDEERQEMVLPQEDGSVRIQSICEECQDSFEREPAFHQYGYLIQ</sequence>
<reference evidence="1" key="1">
    <citation type="submission" date="2015-01" db="EMBL/GenBank/DDBJ databases">
        <title>Comparative genome analysis of Bacillus coagulans HM-08, Clostridium butyricum HM-68, Bacillus subtilis HM-66 and Bacillus licheniformis BL-09.</title>
        <authorList>
            <person name="Zhang H."/>
        </authorList>
    </citation>
    <scope>NUCLEOTIDE SEQUENCE [LARGE SCALE GENOMIC DNA]</scope>
    <source>
        <strain evidence="1">HM-08</strain>
    </source>
</reference>
<keyword evidence="3" id="KW-1185">Reference proteome</keyword>
<evidence type="ECO:0000313" key="4">
    <source>
        <dbReference type="Proteomes" id="UP000070376"/>
    </source>
</evidence>
<reference evidence="2" key="3">
    <citation type="submission" date="2016-01" db="EMBL/GenBank/DDBJ databases">
        <authorList>
            <person name="Oliw E.H."/>
        </authorList>
    </citation>
    <scope>NUCLEOTIDE SEQUENCE [LARGE SCALE GENOMIC DNA]</scope>
    <source>
        <strain evidence="2">GED7749B</strain>
    </source>
</reference>
<gene>
    <name evidence="2" type="ORF">HMPREF3213_00274</name>
    <name evidence="1" type="ORF">SB48_HM08orf06610</name>
</gene>
<dbReference type="GO" id="GO:0010468">
    <property type="term" value="P:regulation of gene expression"/>
    <property type="evidence" value="ECO:0007669"/>
    <property type="project" value="InterPro"/>
</dbReference>
<dbReference type="EMBL" id="LRPN01000011">
    <property type="protein sequence ID" value="KWZ85764.1"/>
    <property type="molecule type" value="Genomic_DNA"/>
</dbReference>
<dbReference type="InterPro" id="IPR020115">
    <property type="entry name" value="Fin"/>
</dbReference>
<dbReference type="STRING" id="1398.AB434_1189"/>
<proteinExistence type="predicted"/>